<evidence type="ECO:0000256" key="1">
    <source>
        <dbReference type="ARBA" id="ARBA00001947"/>
    </source>
</evidence>
<dbReference type="InterPro" id="IPR001915">
    <property type="entry name" value="Peptidase_M48"/>
</dbReference>
<evidence type="ECO:0000256" key="2">
    <source>
        <dbReference type="ARBA" id="ARBA00022670"/>
    </source>
</evidence>
<evidence type="ECO:0000313" key="10">
    <source>
        <dbReference type="Proteomes" id="UP000464787"/>
    </source>
</evidence>
<dbReference type="Proteomes" id="UP000464787">
    <property type="component" value="Chromosome"/>
</dbReference>
<dbReference type="PANTHER" id="PTHR22726">
    <property type="entry name" value="METALLOENDOPEPTIDASE OMA1"/>
    <property type="match status" value="1"/>
</dbReference>
<keyword evidence="7" id="KW-0732">Signal</keyword>
<evidence type="ECO:0000259" key="8">
    <source>
        <dbReference type="Pfam" id="PF01435"/>
    </source>
</evidence>
<evidence type="ECO:0000256" key="4">
    <source>
        <dbReference type="ARBA" id="ARBA00022801"/>
    </source>
</evidence>
<gene>
    <name evidence="9" type="ORF">GT347_13965</name>
</gene>
<sequence>MDFPRAFPAFRALVCSALCLAFATAPAHAQLPSLGDGADMPAGQERRLGDRIVRELYRDPDFVDDPVLVEYVQGIWDRLMVAAVAGGELNPEIQERFAWRILLGRDRSVNAFALPGGYMGVLCGLISVVSSKDELASVLAHEMSHITQRHISRLMANQSLTSPLFLAGLVLGALAASRNPQAANAMVTGSVALQAQTQLNFSRSMEREADRVGYQVMTQAGFDGRGFPSMFEKLQQASGFNDKGGYPYLRSHPLNSERIADMRSRMPLVGGPESRAPQGSIEDAIMSARARVVSQPGSDALRAWATEPDLPGFDQQPLRRRAAALYAAALADADRRDMAAGRRHVAQLASAVAADPAGARLARLLAAEVEIAGGNGARALEALGPLPASGLGRPELILLAQAAQHGASSAGVTDRLQSWLATHPQDGGVWTLLAAAYRADNQPLRALRAEAEAQAAHLDWAGAVDRYRAGQEWMRQHRGGAGDYMEVSIIDTRLQEAQSRLREDAAER</sequence>
<protein>
    <submittedName>
        <fullName evidence="9">M48 family metalloprotease</fullName>
    </submittedName>
</protein>
<dbReference type="Gene3D" id="3.30.2010.10">
    <property type="entry name" value="Metalloproteases ('zincins'), catalytic domain"/>
    <property type="match status" value="1"/>
</dbReference>
<dbReference type="PANTHER" id="PTHR22726:SF1">
    <property type="entry name" value="METALLOENDOPEPTIDASE OMA1, MITOCHONDRIAL"/>
    <property type="match status" value="1"/>
</dbReference>
<dbReference type="AlphaFoldDB" id="A0A857JC63"/>
<keyword evidence="10" id="KW-1185">Reference proteome</keyword>
<keyword evidence="2 9" id="KW-0645">Protease</keyword>
<dbReference type="GO" id="GO:0046872">
    <property type="term" value="F:metal ion binding"/>
    <property type="evidence" value="ECO:0007669"/>
    <property type="project" value="UniProtKB-KW"/>
</dbReference>
<dbReference type="InterPro" id="IPR051156">
    <property type="entry name" value="Mito/Outer_Membr_Metalloprot"/>
</dbReference>
<keyword evidence="4" id="KW-0378">Hydrolase</keyword>
<dbReference type="GO" id="GO:0051603">
    <property type="term" value="P:proteolysis involved in protein catabolic process"/>
    <property type="evidence" value="ECO:0007669"/>
    <property type="project" value="TreeGrafter"/>
</dbReference>
<dbReference type="EMBL" id="CP047650">
    <property type="protein sequence ID" value="QHJ01547.1"/>
    <property type="molecule type" value="Genomic_DNA"/>
</dbReference>
<name>A0A857JC63_9BURK</name>
<keyword evidence="6 9" id="KW-0482">Metalloprotease</keyword>
<comment type="cofactor">
    <cofactor evidence="1">
        <name>Zn(2+)</name>
        <dbReference type="ChEBI" id="CHEBI:29105"/>
    </cofactor>
</comment>
<evidence type="ECO:0000256" key="5">
    <source>
        <dbReference type="ARBA" id="ARBA00022833"/>
    </source>
</evidence>
<dbReference type="Pfam" id="PF01435">
    <property type="entry name" value="Peptidase_M48"/>
    <property type="match status" value="1"/>
</dbReference>
<dbReference type="KEGG" id="xyk:GT347_13965"/>
<reference evidence="9 10" key="1">
    <citation type="submission" date="2020-01" db="EMBL/GenBank/DDBJ databases">
        <title>Genome sequencing of strain KACC 21265.</title>
        <authorList>
            <person name="Heo J."/>
            <person name="Kim S.-J."/>
            <person name="Kim J.-S."/>
            <person name="Hong S.-B."/>
            <person name="Kwon S.-W."/>
        </authorList>
    </citation>
    <scope>NUCLEOTIDE SEQUENCE [LARGE SCALE GENOMIC DNA]</scope>
    <source>
        <strain evidence="9 10">KACC 21265</strain>
    </source>
</reference>
<evidence type="ECO:0000256" key="7">
    <source>
        <dbReference type="SAM" id="SignalP"/>
    </source>
</evidence>
<feature type="signal peptide" evidence="7">
    <location>
        <begin position="1"/>
        <end position="29"/>
    </location>
</feature>
<keyword evidence="5" id="KW-0862">Zinc</keyword>
<proteinExistence type="predicted"/>
<dbReference type="GO" id="GO:0004222">
    <property type="term" value="F:metalloendopeptidase activity"/>
    <property type="evidence" value="ECO:0007669"/>
    <property type="project" value="InterPro"/>
</dbReference>
<feature type="domain" description="Peptidase M48" evidence="8">
    <location>
        <begin position="103"/>
        <end position="265"/>
    </location>
</feature>
<dbReference type="GO" id="GO:0016020">
    <property type="term" value="C:membrane"/>
    <property type="evidence" value="ECO:0007669"/>
    <property type="project" value="TreeGrafter"/>
</dbReference>
<feature type="chain" id="PRO_5033001191" evidence="7">
    <location>
        <begin position="30"/>
        <end position="508"/>
    </location>
</feature>
<accession>A0A857JC63</accession>
<evidence type="ECO:0000256" key="6">
    <source>
        <dbReference type="ARBA" id="ARBA00023049"/>
    </source>
</evidence>
<evidence type="ECO:0000256" key="3">
    <source>
        <dbReference type="ARBA" id="ARBA00022723"/>
    </source>
</evidence>
<keyword evidence="3" id="KW-0479">Metal-binding</keyword>
<evidence type="ECO:0000313" key="9">
    <source>
        <dbReference type="EMBL" id="QHJ01547.1"/>
    </source>
</evidence>
<organism evidence="9 10">
    <name type="scientific">Xylophilus rhododendri</name>
    <dbReference type="NCBI Taxonomy" id="2697032"/>
    <lineage>
        <taxon>Bacteria</taxon>
        <taxon>Pseudomonadati</taxon>
        <taxon>Pseudomonadota</taxon>
        <taxon>Betaproteobacteria</taxon>
        <taxon>Burkholderiales</taxon>
        <taxon>Xylophilus</taxon>
    </lineage>
</organism>